<dbReference type="Proteomes" id="UP000823749">
    <property type="component" value="Chromosome 2"/>
</dbReference>
<evidence type="ECO:0000313" key="5">
    <source>
        <dbReference type="Proteomes" id="UP000823749"/>
    </source>
</evidence>
<evidence type="ECO:0000256" key="1">
    <source>
        <dbReference type="ARBA" id="ARBA00022801"/>
    </source>
</evidence>
<feature type="domain" description="AB hydrolase-1" evidence="3">
    <location>
        <begin position="55"/>
        <end position="123"/>
    </location>
</feature>
<keyword evidence="1" id="KW-0378">Hydrolase</keyword>
<dbReference type="Pfam" id="PF00561">
    <property type="entry name" value="Abhydrolase_1"/>
    <property type="match status" value="1"/>
</dbReference>
<evidence type="ECO:0000313" key="4">
    <source>
        <dbReference type="EMBL" id="KAG5561621.1"/>
    </source>
</evidence>
<sequence length="126" mass="13897">MALEPKDFTTRSVGAHSASQLLSLSRNSMDQIQHRYVEVNGLKLHVAETGTGLAAVMFLHGFPEIWYSWCHQMIVVANAGYKAIAPDYRGYRLSDLPPEPENASLIDSVHDMVTLLDALDIPKSAS</sequence>
<name>A0AAV6L9M1_9ERIC</name>
<dbReference type="InterPro" id="IPR000639">
    <property type="entry name" value="Epox_hydrolase-like"/>
</dbReference>
<dbReference type="GO" id="GO:0016787">
    <property type="term" value="F:hydrolase activity"/>
    <property type="evidence" value="ECO:0007669"/>
    <property type="project" value="UniProtKB-KW"/>
</dbReference>
<dbReference type="SUPFAM" id="SSF53474">
    <property type="entry name" value="alpha/beta-Hydrolases"/>
    <property type="match status" value="1"/>
</dbReference>
<dbReference type="InterPro" id="IPR000073">
    <property type="entry name" value="AB_hydrolase_1"/>
</dbReference>
<evidence type="ECO:0000256" key="2">
    <source>
        <dbReference type="ARBA" id="ARBA00038334"/>
    </source>
</evidence>
<dbReference type="InterPro" id="IPR029058">
    <property type="entry name" value="AB_hydrolase_fold"/>
</dbReference>
<protein>
    <recommendedName>
        <fullName evidence="3">AB hydrolase-1 domain-containing protein</fullName>
    </recommendedName>
</protein>
<dbReference type="PANTHER" id="PTHR43329">
    <property type="entry name" value="EPOXIDE HYDROLASE"/>
    <property type="match status" value="1"/>
</dbReference>
<accession>A0AAV6L9M1</accession>
<gene>
    <name evidence="4" type="ORF">RHGRI_004619</name>
</gene>
<evidence type="ECO:0000259" key="3">
    <source>
        <dbReference type="Pfam" id="PF00561"/>
    </source>
</evidence>
<dbReference type="PRINTS" id="PR00412">
    <property type="entry name" value="EPOXHYDRLASE"/>
</dbReference>
<proteinExistence type="inferred from homology"/>
<dbReference type="EMBL" id="JACTNZ010000002">
    <property type="protein sequence ID" value="KAG5561621.1"/>
    <property type="molecule type" value="Genomic_DNA"/>
</dbReference>
<comment type="caution">
    <text evidence="4">The sequence shown here is derived from an EMBL/GenBank/DDBJ whole genome shotgun (WGS) entry which is preliminary data.</text>
</comment>
<dbReference type="Gene3D" id="3.40.50.1820">
    <property type="entry name" value="alpha/beta hydrolase"/>
    <property type="match status" value="1"/>
</dbReference>
<organism evidence="4 5">
    <name type="scientific">Rhododendron griersonianum</name>
    <dbReference type="NCBI Taxonomy" id="479676"/>
    <lineage>
        <taxon>Eukaryota</taxon>
        <taxon>Viridiplantae</taxon>
        <taxon>Streptophyta</taxon>
        <taxon>Embryophyta</taxon>
        <taxon>Tracheophyta</taxon>
        <taxon>Spermatophyta</taxon>
        <taxon>Magnoliopsida</taxon>
        <taxon>eudicotyledons</taxon>
        <taxon>Gunneridae</taxon>
        <taxon>Pentapetalae</taxon>
        <taxon>asterids</taxon>
        <taxon>Ericales</taxon>
        <taxon>Ericaceae</taxon>
        <taxon>Ericoideae</taxon>
        <taxon>Rhodoreae</taxon>
        <taxon>Rhododendron</taxon>
    </lineage>
</organism>
<comment type="similarity">
    <text evidence="2">Belongs to the AB hydrolase superfamily. Epoxide hydrolase family.</text>
</comment>
<keyword evidence="5" id="KW-1185">Reference proteome</keyword>
<dbReference type="AlphaFoldDB" id="A0AAV6L9M1"/>
<reference evidence="4" key="1">
    <citation type="submission" date="2020-08" db="EMBL/GenBank/DDBJ databases">
        <title>Plant Genome Project.</title>
        <authorList>
            <person name="Zhang R.-G."/>
        </authorList>
    </citation>
    <scope>NUCLEOTIDE SEQUENCE</scope>
    <source>
        <strain evidence="4">WSP0</strain>
        <tissue evidence="4">Leaf</tissue>
    </source>
</reference>